<organism evidence="10 11">
    <name type="scientific">Arachis hypogaea</name>
    <name type="common">Peanut</name>
    <dbReference type="NCBI Taxonomy" id="3818"/>
    <lineage>
        <taxon>Eukaryota</taxon>
        <taxon>Viridiplantae</taxon>
        <taxon>Streptophyta</taxon>
        <taxon>Embryophyta</taxon>
        <taxon>Tracheophyta</taxon>
        <taxon>Spermatophyta</taxon>
        <taxon>Magnoliopsida</taxon>
        <taxon>eudicotyledons</taxon>
        <taxon>Gunneridae</taxon>
        <taxon>Pentapetalae</taxon>
        <taxon>rosids</taxon>
        <taxon>fabids</taxon>
        <taxon>Fabales</taxon>
        <taxon>Fabaceae</taxon>
        <taxon>Papilionoideae</taxon>
        <taxon>50 kb inversion clade</taxon>
        <taxon>dalbergioids sensu lato</taxon>
        <taxon>Dalbergieae</taxon>
        <taxon>Pterocarpus clade</taxon>
        <taxon>Arachis</taxon>
    </lineage>
</organism>
<dbReference type="PANTHER" id="PTHR42979">
    <property type="entry name" value="3-ISOPROPYLMALATE DEHYDROGENASE"/>
    <property type="match status" value="1"/>
</dbReference>
<evidence type="ECO:0000313" key="10">
    <source>
        <dbReference type="EMBL" id="RYR48569.1"/>
    </source>
</evidence>
<dbReference type="SMART" id="SM01329">
    <property type="entry name" value="Iso_dh"/>
    <property type="match status" value="1"/>
</dbReference>
<keyword evidence="5" id="KW-0460">Magnesium</keyword>
<feature type="domain" description="Isopropylmalate dehydrogenase-like" evidence="9">
    <location>
        <begin position="38"/>
        <end position="249"/>
    </location>
</feature>
<keyword evidence="3" id="KW-0028">Amino-acid biosynthesis</keyword>
<gene>
    <name evidence="10" type="ORF">Ahy_A07g034604</name>
</gene>
<name>A0A445CCC7_ARAHY</name>
<keyword evidence="8" id="KW-0100">Branched-chain amino acid biosynthesis</keyword>
<dbReference type="InterPro" id="IPR004429">
    <property type="entry name" value="Isopropylmalate_DH"/>
</dbReference>
<keyword evidence="6" id="KW-0560">Oxidoreductase</keyword>
<comment type="caution">
    <text evidence="10">The sequence shown here is derived from an EMBL/GenBank/DDBJ whole genome shotgun (WGS) entry which is preliminary data.</text>
</comment>
<dbReference type="Gene3D" id="3.40.718.10">
    <property type="entry name" value="Isopropylmalate Dehydrogenase"/>
    <property type="match status" value="1"/>
</dbReference>
<dbReference type="EMBL" id="SDMP01000007">
    <property type="protein sequence ID" value="RYR48569.1"/>
    <property type="molecule type" value="Genomic_DNA"/>
</dbReference>
<evidence type="ECO:0000256" key="5">
    <source>
        <dbReference type="ARBA" id="ARBA00022842"/>
    </source>
</evidence>
<keyword evidence="7" id="KW-0520">NAD</keyword>
<comment type="similarity">
    <text evidence="1">Belongs to the isocitrate and isopropylmalate dehydrogenases family.</text>
</comment>
<dbReference type="InterPro" id="IPR024084">
    <property type="entry name" value="IsoPropMal-DH-like_dom"/>
</dbReference>
<dbReference type="GO" id="GO:0046872">
    <property type="term" value="F:metal ion binding"/>
    <property type="evidence" value="ECO:0007669"/>
    <property type="project" value="UniProtKB-KW"/>
</dbReference>
<dbReference type="GO" id="GO:0009098">
    <property type="term" value="P:L-leucine biosynthetic process"/>
    <property type="evidence" value="ECO:0007669"/>
    <property type="project" value="UniProtKB-KW"/>
</dbReference>
<dbReference type="GO" id="GO:0003862">
    <property type="term" value="F:3-isopropylmalate dehydrogenase activity"/>
    <property type="evidence" value="ECO:0007669"/>
    <property type="project" value="InterPro"/>
</dbReference>
<reference evidence="10 11" key="1">
    <citation type="submission" date="2019-01" db="EMBL/GenBank/DDBJ databases">
        <title>Sequencing of cultivated peanut Arachis hypogaea provides insights into genome evolution and oil improvement.</title>
        <authorList>
            <person name="Chen X."/>
        </authorList>
    </citation>
    <scope>NUCLEOTIDE SEQUENCE [LARGE SCALE GENOMIC DNA]</scope>
    <source>
        <strain evidence="11">cv. Fuhuasheng</strain>
        <tissue evidence="10">Leaves</tissue>
    </source>
</reference>
<evidence type="ECO:0000256" key="6">
    <source>
        <dbReference type="ARBA" id="ARBA00023002"/>
    </source>
</evidence>
<evidence type="ECO:0000256" key="3">
    <source>
        <dbReference type="ARBA" id="ARBA00022605"/>
    </source>
</evidence>
<keyword evidence="4" id="KW-0479">Metal-binding</keyword>
<dbReference type="Proteomes" id="UP000289738">
    <property type="component" value="Chromosome A07"/>
</dbReference>
<proteinExistence type="inferred from homology"/>
<evidence type="ECO:0000256" key="8">
    <source>
        <dbReference type="ARBA" id="ARBA00023304"/>
    </source>
</evidence>
<evidence type="ECO:0000259" key="9">
    <source>
        <dbReference type="SMART" id="SM01329"/>
    </source>
</evidence>
<sequence length="249" mass="27280">MAPSLQLFHPPKPLTHFNRFSSTSSRPASVRCSAAAAPASVPPLIASGITYEFREMLLGGAALDATGVPMPNETLSVSKQSDAVLLGAIGGYKWDKNEKHLKPETGLLHLRPGLQVFANLRPATVFPQLVDASTLKKEVAEGVDLMVVRELNGGIYFGKPRGFGTNENGQETGFNIEIYSAHESWSYCLLIKYRIRPQIMYNKYQGMKSQEEIAKNSIRVGAVAQTQSEEIPLSQFAPQAERVIFKTSV</sequence>
<evidence type="ECO:0000313" key="11">
    <source>
        <dbReference type="Proteomes" id="UP000289738"/>
    </source>
</evidence>
<dbReference type="STRING" id="3818.A0A445CCC7"/>
<dbReference type="SUPFAM" id="SSF53659">
    <property type="entry name" value="Isocitrate/Isopropylmalate dehydrogenase-like"/>
    <property type="match status" value="1"/>
</dbReference>
<evidence type="ECO:0000256" key="2">
    <source>
        <dbReference type="ARBA" id="ARBA00022430"/>
    </source>
</evidence>
<protein>
    <recommendedName>
        <fullName evidence="9">Isopropylmalate dehydrogenase-like domain-containing protein</fullName>
    </recommendedName>
</protein>
<keyword evidence="2" id="KW-0432">Leucine biosynthesis</keyword>
<accession>A0A445CCC7</accession>
<evidence type="ECO:0000256" key="1">
    <source>
        <dbReference type="ARBA" id="ARBA00007769"/>
    </source>
</evidence>
<dbReference type="PANTHER" id="PTHR42979:SF1">
    <property type="entry name" value="3-ISOPROPYLMALATE DEHYDROGENASE"/>
    <property type="match status" value="1"/>
</dbReference>
<evidence type="ECO:0000256" key="7">
    <source>
        <dbReference type="ARBA" id="ARBA00023027"/>
    </source>
</evidence>
<keyword evidence="11" id="KW-1185">Reference proteome</keyword>
<evidence type="ECO:0000256" key="4">
    <source>
        <dbReference type="ARBA" id="ARBA00022723"/>
    </source>
</evidence>
<dbReference type="Pfam" id="PF00180">
    <property type="entry name" value="Iso_dh"/>
    <property type="match status" value="1"/>
</dbReference>
<dbReference type="AlphaFoldDB" id="A0A445CCC7"/>